<feature type="compositionally biased region" description="Polar residues" evidence="2">
    <location>
        <begin position="292"/>
        <end position="310"/>
    </location>
</feature>
<dbReference type="GO" id="GO:0003677">
    <property type="term" value="F:DNA binding"/>
    <property type="evidence" value="ECO:0007669"/>
    <property type="project" value="UniProtKB-KW"/>
</dbReference>
<evidence type="ECO:0000259" key="3">
    <source>
        <dbReference type="PROSITE" id="PS51253"/>
    </source>
</evidence>
<dbReference type="PANTHER" id="PTHR19303:SF70">
    <property type="entry name" value="HTH CENPB-TYPE DOMAIN-CONTAINING PROTEIN"/>
    <property type="match status" value="1"/>
</dbReference>
<feature type="compositionally biased region" description="Low complexity" evidence="2">
    <location>
        <begin position="326"/>
        <end position="339"/>
    </location>
</feature>
<evidence type="ECO:0000256" key="2">
    <source>
        <dbReference type="SAM" id="MobiDB-lite"/>
    </source>
</evidence>
<dbReference type="InterPro" id="IPR006600">
    <property type="entry name" value="HTH_CenpB_DNA-bd_dom"/>
</dbReference>
<organism evidence="4 5">
    <name type="scientific">Eutypa lata (strain UCR-EL1)</name>
    <name type="common">Grapevine dieback disease fungus</name>
    <name type="synonym">Eutypa armeniacae</name>
    <dbReference type="NCBI Taxonomy" id="1287681"/>
    <lineage>
        <taxon>Eukaryota</taxon>
        <taxon>Fungi</taxon>
        <taxon>Dikarya</taxon>
        <taxon>Ascomycota</taxon>
        <taxon>Pezizomycotina</taxon>
        <taxon>Sordariomycetes</taxon>
        <taxon>Xylariomycetidae</taxon>
        <taxon>Xylariales</taxon>
        <taxon>Diatrypaceae</taxon>
        <taxon>Eutypa</taxon>
    </lineage>
</organism>
<feature type="region of interest" description="Disordered" evidence="2">
    <location>
        <begin position="132"/>
        <end position="254"/>
    </location>
</feature>
<keyword evidence="5" id="KW-1185">Reference proteome</keyword>
<keyword evidence="1" id="KW-0238">DNA-binding</keyword>
<proteinExistence type="predicted"/>
<evidence type="ECO:0000256" key="1">
    <source>
        <dbReference type="ARBA" id="ARBA00023125"/>
    </source>
</evidence>
<dbReference type="Pfam" id="PF03221">
    <property type="entry name" value="HTH_Tnp_Tc5"/>
    <property type="match status" value="1"/>
</dbReference>
<dbReference type="AlphaFoldDB" id="M7T4R3"/>
<dbReference type="PANTHER" id="PTHR19303">
    <property type="entry name" value="TRANSPOSON"/>
    <property type="match status" value="1"/>
</dbReference>
<feature type="region of interest" description="Disordered" evidence="2">
    <location>
        <begin position="439"/>
        <end position="478"/>
    </location>
</feature>
<dbReference type="GO" id="GO:0005634">
    <property type="term" value="C:nucleus"/>
    <property type="evidence" value="ECO:0007669"/>
    <property type="project" value="TreeGrafter"/>
</dbReference>
<feature type="domain" description="HTH CENPB-type" evidence="3">
    <location>
        <begin position="47"/>
        <end position="118"/>
    </location>
</feature>
<dbReference type="InterPro" id="IPR050863">
    <property type="entry name" value="CenT-Element_Derived"/>
</dbReference>
<protein>
    <submittedName>
        <fullName evidence="4">Putative-dna-bind-domain-containing protein</fullName>
    </submittedName>
</protein>
<gene>
    <name evidence="4" type="ORF">UCREL1_1066</name>
</gene>
<dbReference type="KEGG" id="ela:UCREL1_1066"/>
<feature type="compositionally biased region" description="Low complexity" evidence="2">
    <location>
        <begin position="348"/>
        <end position="376"/>
    </location>
</feature>
<evidence type="ECO:0000313" key="5">
    <source>
        <dbReference type="Proteomes" id="UP000012174"/>
    </source>
</evidence>
<evidence type="ECO:0000313" key="4">
    <source>
        <dbReference type="EMBL" id="EMR71888.1"/>
    </source>
</evidence>
<dbReference type="Gene3D" id="1.10.10.60">
    <property type="entry name" value="Homeodomain-like"/>
    <property type="match status" value="2"/>
</dbReference>
<dbReference type="OMA" id="QWPSMLT"/>
<dbReference type="HOGENOM" id="CLU_021861_1_0_1"/>
<dbReference type="SUPFAM" id="SSF46689">
    <property type="entry name" value="Homeodomain-like"/>
    <property type="match status" value="1"/>
</dbReference>
<sequence>MCKFHQENPHVKQTDIGLRFGVERSTVSKTLRYKERWLNYEERGGSPIQRTKGKSPPDIERALAVWVKGMQKKGHAFTDAQMEERAKVFCAGQENALKMITSSWLEKFKQKHGIGPGKLVRRASETAIPDSAHRLETESPLISASQTPSGISPASPAGQSSPATSSAHPDSKETLSTFMDLEGSNYKHPQHSQSTTSLSSAVTDPQSSTFSAGGGGGGSAFSPTSQFTFSPDPNSGILPSAEGSNFHRPRSQTFPHLPNIEQLEYLNQPNNNSGGGDGGSNNGINGSNSNGESLTPKYSNNTGTAPSSALESPAHEIGAHSFGMDSATSTTTTGITSPTLRRVSSSNSLGGRSTTSATGGAAISGTPMGSSPSSPTQEDARRAADTLLSFISSVSPAGMFDQNEYMAVVRLTEKLRLQQQQQQQQHQLAVAAAAAAAAIPKQSSSSQGLGGLSRIPEGDVEMTPPGPLGVKNEAVMNE</sequence>
<dbReference type="OrthoDB" id="9909311at2759"/>
<dbReference type="PROSITE" id="PS51253">
    <property type="entry name" value="HTH_CENPB"/>
    <property type="match status" value="1"/>
</dbReference>
<dbReference type="InterPro" id="IPR009057">
    <property type="entry name" value="Homeodomain-like_sf"/>
</dbReference>
<dbReference type="eggNOG" id="ENOG502S9FS">
    <property type="taxonomic scope" value="Eukaryota"/>
</dbReference>
<feature type="compositionally biased region" description="Polar residues" evidence="2">
    <location>
        <begin position="191"/>
        <end position="206"/>
    </location>
</feature>
<reference evidence="5" key="1">
    <citation type="journal article" date="2013" name="Genome Announc.">
        <title>Draft genome sequence of the grapevine dieback fungus Eutypa lata UCR-EL1.</title>
        <authorList>
            <person name="Blanco-Ulate B."/>
            <person name="Rolshausen P.E."/>
            <person name="Cantu D."/>
        </authorList>
    </citation>
    <scope>NUCLEOTIDE SEQUENCE [LARGE SCALE GENOMIC DNA]</scope>
    <source>
        <strain evidence="5">UCR-EL1</strain>
    </source>
</reference>
<feature type="region of interest" description="Disordered" evidence="2">
    <location>
        <begin position="266"/>
        <end position="381"/>
    </location>
</feature>
<dbReference type="Proteomes" id="UP000012174">
    <property type="component" value="Unassembled WGS sequence"/>
</dbReference>
<accession>M7T4R3</accession>
<dbReference type="EMBL" id="KB705561">
    <property type="protein sequence ID" value="EMR71888.1"/>
    <property type="molecule type" value="Genomic_DNA"/>
</dbReference>
<feature type="compositionally biased region" description="Low complexity" evidence="2">
    <location>
        <begin position="147"/>
        <end position="167"/>
    </location>
</feature>
<name>M7T4R3_EUTLA</name>
<feature type="compositionally biased region" description="Low complexity" evidence="2">
    <location>
        <begin position="282"/>
        <end position="291"/>
    </location>
</feature>